<dbReference type="STRING" id="1561998.A0A1I7SZ47"/>
<proteinExistence type="predicted"/>
<feature type="domain" description="VWFA" evidence="1">
    <location>
        <begin position="15"/>
        <end position="74"/>
    </location>
</feature>
<evidence type="ECO:0000313" key="3">
    <source>
        <dbReference type="WBParaSite" id="Csp11.Scaffold4.g6.t2"/>
    </source>
</evidence>
<protein>
    <submittedName>
        <fullName evidence="3">VWFA domain-containing protein</fullName>
    </submittedName>
</protein>
<dbReference type="SUPFAM" id="SSF53300">
    <property type="entry name" value="vWA-like"/>
    <property type="match status" value="1"/>
</dbReference>
<sequence length="113" mass="12977">VYDTIQSIFSPSIRIGTGYKDPRSSRVAIITYNEEATVVADFKKFDSLKKLNKELEKLNSTKKSDSSDALMDLAESFLLRKCKSSYPLTALKNLEQYHFFPLCYERPKLTILN</sequence>
<dbReference type="Gene3D" id="3.40.50.410">
    <property type="entry name" value="von Willebrand factor, type A domain"/>
    <property type="match status" value="1"/>
</dbReference>
<evidence type="ECO:0000313" key="2">
    <source>
        <dbReference type="Proteomes" id="UP000095282"/>
    </source>
</evidence>
<organism evidence="2 3">
    <name type="scientific">Caenorhabditis tropicalis</name>
    <dbReference type="NCBI Taxonomy" id="1561998"/>
    <lineage>
        <taxon>Eukaryota</taxon>
        <taxon>Metazoa</taxon>
        <taxon>Ecdysozoa</taxon>
        <taxon>Nematoda</taxon>
        <taxon>Chromadorea</taxon>
        <taxon>Rhabditida</taxon>
        <taxon>Rhabditina</taxon>
        <taxon>Rhabditomorpha</taxon>
        <taxon>Rhabditoidea</taxon>
        <taxon>Rhabditidae</taxon>
        <taxon>Peloderinae</taxon>
        <taxon>Caenorhabditis</taxon>
    </lineage>
</organism>
<name>A0A1I7SZ47_9PELO</name>
<keyword evidence="2" id="KW-1185">Reference proteome</keyword>
<reference evidence="3" key="1">
    <citation type="submission" date="2016-11" db="UniProtKB">
        <authorList>
            <consortium name="WormBaseParasite"/>
        </authorList>
    </citation>
    <scope>IDENTIFICATION</scope>
</reference>
<dbReference type="InterPro" id="IPR002035">
    <property type="entry name" value="VWF_A"/>
</dbReference>
<accession>A0A1I7SZ47</accession>
<dbReference type="AlphaFoldDB" id="A0A1I7SZ47"/>
<dbReference type="Proteomes" id="UP000095282">
    <property type="component" value="Unplaced"/>
</dbReference>
<dbReference type="InterPro" id="IPR036465">
    <property type="entry name" value="vWFA_dom_sf"/>
</dbReference>
<dbReference type="Pfam" id="PF00092">
    <property type="entry name" value="VWA"/>
    <property type="match status" value="1"/>
</dbReference>
<dbReference type="WBParaSite" id="Csp11.Scaffold4.g6.t2">
    <property type="protein sequence ID" value="Csp11.Scaffold4.g6.t2"/>
    <property type="gene ID" value="Csp11.Scaffold4.g6"/>
</dbReference>
<evidence type="ECO:0000259" key="1">
    <source>
        <dbReference type="Pfam" id="PF00092"/>
    </source>
</evidence>